<evidence type="ECO:0000256" key="6">
    <source>
        <dbReference type="ARBA" id="ARBA00022683"/>
    </source>
</evidence>
<keyword evidence="10" id="KW-1185">Reference proteome</keyword>
<dbReference type="InterPro" id="IPR011055">
    <property type="entry name" value="Dup_hybrid_motif"/>
</dbReference>
<dbReference type="PANTHER" id="PTHR45008:SF1">
    <property type="entry name" value="PTS SYSTEM GLUCOSE-SPECIFIC EIIA COMPONENT"/>
    <property type="match status" value="1"/>
</dbReference>
<evidence type="ECO:0000256" key="4">
    <source>
        <dbReference type="ARBA" id="ARBA00022597"/>
    </source>
</evidence>
<dbReference type="InterPro" id="IPR001127">
    <property type="entry name" value="PTS_EIIA_1_perm"/>
</dbReference>
<dbReference type="Proteomes" id="UP000051036">
    <property type="component" value="Unassembled WGS sequence"/>
</dbReference>
<evidence type="ECO:0000256" key="7">
    <source>
        <dbReference type="ARBA" id="ARBA00022777"/>
    </source>
</evidence>
<evidence type="ECO:0000256" key="2">
    <source>
        <dbReference type="ARBA" id="ARBA00004651"/>
    </source>
</evidence>
<dbReference type="PATRIC" id="fig|1423763.3.peg.903"/>
<dbReference type="InterPro" id="IPR050890">
    <property type="entry name" value="PTS_EIIA_component"/>
</dbReference>
<keyword evidence="7" id="KW-0418">Kinase</keyword>
<keyword evidence="3" id="KW-0813">Transport</keyword>
<sequence>MFNFFKKKKKDDGLNVEAVVNGEVMPITEVQDDVFSTKMLGDGYAIKPTDINIFAPVDGEISTLFPTKHAIGIKTEDGLEILIHLGLDTVELKGEPFTMDIKQGDQVKAGQALGKMDIKAVADSGKDNTVIVVYTNMDLIESLTPVESNTVEHGDKVQTIKFKN</sequence>
<evidence type="ECO:0000256" key="5">
    <source>
        <dbReference type="ARBA" id="ARBA00022679"/>
    </source>
</evidence>
<keyword evidence="5" id="KW-0808">Transferase</keyword>
<dbReference type="GO" id="GO:0005737">
    <property type="term" value="C:cytoplasm"/>
    <property type="evidence" value="ECO:0007669"/>
    <property type="project" value="UniProtKB-SubCell"/>
</dbReference>
<proteinExistence type="predicted"/>
<dbReference type="RefSeq" id="WP_057799345.1">
    <property type="nucleotide sequence ID" value="NZ_AZFM01000026.1"/>
</dbReference>
<dbReference type="GO" id="GO:0005886">
    <property type="term" value="C:plasma membrane"/>
    <property type="evidence" value="ECO:0007669"/>
    <property type="project" value="UniProtKB-SubCell"/>
</dbReference>
<protein>
    <submittedName>
        <fullName evidence="9">PTS enzyme II, ABC component</fullName>
    </submittedName>
</protein>
<dbReference type="PANTHER" id="PTHR45008">
    <property type="entry name" value="PTS SYSTEM GLUCOSE-SPECIFIC EIIA COMPONENT"/>
    <property type="match status" value="1"/>
</dbReference>
<dbReference type="Gene3D" id="2.70.70.10">
    <property type="entry name" value="Glucose Permease (Domain IIA)"/>
    <property type="match status" value="1"/>
</dbReference>
<dbReference type="PROSITE" id="PS51093">
    <property type="entry name" value="PTS_EIIA_TYPE_1"/>
    <property type="match status" value="1"/>
</dbReference>
<dbReference type="AlphaFoldDB" id="A0A0R1U7S5"/>
<evidence type="ECO:0000313" key="9">
    <source>
        <dbReference type="EMBL" id="KRL89271.1"/>
    </source>
</evidence>
<dbReference type="STRING" id="1423763.FC46_GL000888"/>
<dbReference type="EMBL" id="AZFM01000026">
    <property type="protein sequence ID" value="KRL89271.1"/>
    <property type="molecule type" value="Genomic_DNA"/>
</dbReference>
<dbReference type="FunFam" id="2.70.70.10:FF:000001">
    <property type="entry name" value="PTS system glucose-specific IIA component"/>
    <property type="match status" value="1"/>
</dbReference>
<evidence type="ECO:0000259" key="8">
    <source>
        <dbReference type="PROSITE" id="PS51093"/>
    </source>
</evidence>
<accession>A0A0R1U7S5</accession>
<organism evidence="9 10">
    <name type="scientific">Lactobacillus kalixensis DSM 16043</name>
    <dbReference type="NCBI Taxonomy" id="1423763"/>
    <lineage>
        <taxon>Bacteria</taxon>
        <taxon>Bacillati</taxon>
        <taxon>Bacillota</taxon>
        <taxon>Bacilli</taxon>
        <taxon>Lactobacillales</taxon>
        <taxon>Lactobacillaceae</taxon>
        <taxon>Lactobacillus</taxon>
    </lineage>
</organism>
<dbReference type="GO" id="GO:0016301">
    <property type="term" value="F:kinase activity"/>
    <property type="evidence" value="ECO:0007669"/>
    <property type="project" value="UniProtKB-KW"/>
</dbReference>
<gene>
    <name evidence="9" type="ORF">FC46_GL000888</name>
</gene>
<evidence type="ECO:0000313" key="10">
    <source>
        <dbReference type="Proteomes" id="UP000051036"/>
    </source>
</evidence>
<feature type="domain" description="PTS EIIA type-1" evidence="8">
    <location>
        <begin position="32"/>
        <end position="136"/>
    </location>
</feature>
<name>A0A0R1U7S5_9LACO</name>
<dbReference type="NCBIfam" id="TIGR00830">
    <property type="entry name" value="PTBA"/>
    <property type="match status" value="1"/>
</dbReference>
<keyword evidence="4" id="KW-0762">Sugar transport</keyword>
<evidence type="ECO:0000256" key="1">
    <source>
        <dbReference type="ARBA" id="ARBA00004496"/>
    </source>
</evidence>
<comment type="caution">
    <text evidence="9">The sequence shown here is derived from an EMBL/GenBank/DDBJ whole genome shotgun (WGS) entry which is preliminary data.</text>
</comment>
<dbReference type="PROSITE" id="PS00371">
    <property type="entry name" value="PTS_EIIA_TYPE_1_HIS"/>
    <property type="match status" value="1"/>
</dbReference>
<dbReference type="GO" id="GO:0009401">
    <property type="term" value="P:phosphoenolpyruvate-dependent sugar phosphotransferase system"/>
    <property type="evidence" value="ECO:0007669"/>
    <property type="project" value="UniProtKB-KW"/>
</dbReference>
<reference evidence="9 10" key="1">
    <citation type="journal article" date="2015" name="Genome Announc.">
        <title>Expanding the biotechnology potential of lactobacilli through comparative genomics of 213 strains and associated genera.</title>
        <authorList>
            <person name="Sun Z."/>
            <person name="Harris H.M."/>
            <person name="McCann A."/>
            <person name="Guo C."/>
            <person name="Argimon S."/>
            <person name="Zhang W."/>
            <person name="Yang X."/>
            <person name="Jeffery I.B."/>
            <person name="Cooney J.C."/>
            <person name="Kagawa T.F."/>
            <person name="Liu W."/>
            <person name="Song Y."/>
            <person name="Salvetti E."/>
            <person name="Wrobel A."/>
            <person name="Rasinkangas P."/>
            <person name="Parkhill J."/>
            <person name="Rea M.C."/>
            <person name="O'Sullivan O."/>
            <person name="Ritari J."/>
            <person name="Douillard F.P."/>
            <person name="Paul Ross R."/>
            <person name="Yang R."/>
            <person name="Briner A.E."/>
            <person name="Felis G.E."/>
            <person name="de Vos W.M."/>
            <person name="Barrangou R."/>
            <person name="Klaenhammer T.R."/>
            <person name="Caufield P.W."/>
            <person name="Cui Y."/>
            <person name="Zhang H."/>
            <person name="O'Toole P.W."/>
        </authorList>
    </citation>
    <scope>NUCLEOTIDE SEQUENCE [LARGE SCALE GENOMIC DNA]</scope>
    <source>
        <strain evidence="9 10">DSM 16043</strain>
    </source>
</reference>
<keyword evidence="6" id="KW-0598">Phosphotransferase system</keyword>
<dbReference type="SUPFAM" id="SSF51261">
    <property type="entry name" value="Duplicated hybrid motif"/>
    <property type="match status" value="1"/>
</dbReference>
<comment type="subcellular location">
    <subcellularLocation>
        <location evidence="2">Cell membrane</location>
        <topology evidence="2">Multi-pass membrane protein</topology>
    </subcellularLocation>
    <subcellularLocation>
        <location evidence="1">Cytoplasm</location>
    </subcellularLocation>
</comment>
<evidence type="ECO:0000256" key="3">
    <source>
        <dbReference type="ARBA" id="ARBA00022448"/>
    </source>
</evidence>
<dbReference type="Pfam" id="PF00358">
    <property type="entry name" value="PTS_EIIA_1"/>
    <property type="match status" value="1"/>
</dbReference>
<dbReference type="OrthoDB" id="9769191at2"/>